<evidence type="ECO:0000313" key="2">
    <source>
        <dbReference type="EMBL" id="TDD95409.1"/>
    </source>
</evidence>
<dbReference type="Proteomes" id="UP000294739">
    <property type="component" value="Unassembled WGS sequence"/>
</dbReference>
<proteinExistence type="predicted"/>
<dbReference type="InParanoid" id="A0A4R5C9F4"/>
<evidence type="ECO:0000256" key="1">
    <source>
        <dbReference type="SAM" id="SignalP"/>
    </source>
</evidence>
<keyword evidence="3" id="KW-1185">Reference proteome</keyword>
<feature type="chain" id="PRO_5038492787" evidence="1">
    <location>
        <begin position="36"/>
        <end position="202"/>
    </location>
</feature>
<feature type="signal peptide" evidence="1">
    <location>
        <begin position="1"/>
        <end position="35"/>
    </location>
</feature>
<dbReference type="PROSITE" id="PS51318">
    <property type="entry name" value="TAT"/>
    <property type="match status" value="1"/>
</dbReference>
<reference evidence="2 3" key="1">
    <citation type="submission" date="2019-03" db="EMBL/GenBank/DDBJ databases">
        <title>Draft genome sequences of novel Actinobacteria.</title>
        <authorList>
            <person name="Sahin N."/>
            <person name="Ay H."/>
            <person name="Saygin H."/>
        </authorList>
    </citation>
    <scope>NUCLEOTIDE SEQUENCE [LARGE SCALE GENOMIC DNA]</scope>
    <source>
        <strain evidence="2 3">5K138</strain>
    </source>
</reference>
<dbReference type="AlphaFoldDB" id="A0A4R5C9F4"/>
<dbReference type="InterPro" id="IPR006311">
    <property type="entry name" value="TAT_signal"/>
</dbReference>
<dbReference type="EMBL" id="SMKZ01000091">
    <property type="protein sequence ID" value="TDD95409.1"/>
    <property type="molecule type" value="Genomic_DNA"/>
</dbReference>
<gene>
    <name evidence="2" type="ORF">E1269_31165</name>
</gene>
<keyword evidence="1" id="KW-0732">Signal</keyword>
<name>A0A4R5C9F4_9ACTN</name>
<protein>
    <submittedName>
        <fullName evidence="2">Uncharacterized protein</fullName>
    </submittedName>
</protein>
<feature type="non-terminal residue" evidence="2">
    <location>
        <position position="202"/>
    </location>
</feature>
<organism evidence="2 3">
    <name type="scientific">Jiangella asiatica</name>
    <dbReference type="NCBI Taxonomy" id="2530372"/>
    <lineage>
        <taxon>Bacteria</taxon>
        <taxon>Bacillati</taxon>
        <taxon>Actinomycetota</taxon>
        <taxon>Actinomycetes</taxon>
        <taxon>Jiangellales</taxon>
        <taxon>Jiangellaceae</taxon>
        <taxon>Jiangella</taxon>
    </lineage>
</organism>
<accession>A0A4R5C9F4</accession>
<comment type="caution">
    <text evidence="2">The sequence shown here is derived from an EMBL/GenBank/DDBJ whole genome shotgun (WGS) entry which is preliminary data.</text>
</comment>
<sequence length="202" mass="20685">MPHPPRIPHRSRARLLPLLAAASLAAGLLAVPAGGAGAPASAAASSGAAVPAIPTVDPAGQTYLVTLVTGDVVGVSMLPDGRQSAWVESSAATVQPRIYEQDGHVHVVPAAAEPFLRSDRVDERLFDVTYLVQEGYHDGVTAELPLLITPDDDGDAALLAAPAGTRAVRELASIDAVAVTAPKAEVGTVWAQLEAGTIGQVW</sequence>
<evidence type="ECO:0000313" key="3">
    <source>
        <dbReference type="Proteomes" id="UP000294739"/>
    </source>
</evidence>